<evidence type="ECO:0000256" key="1">
    <source>
        <dbReference type="SAM" id="MobiDB-lite"/>
    </source>
</evidence>
<feature type="transmembrane region" description="Helical" evidence="2">
    <location>
        <begin position="39"/>
        <end position="61"/>
    </location>
</feature>
<dbReference type="Proteomes" id="UP000800093">
    <property type="component" value="Unassembled WGS sequence"/>
</dbReference>
<protein>
    <submittedName>
        <fullName evidence="3">Uncharacterized protein</fullName>
    </submittedName>
</protein>
<keyword evidence="2" id="KW-1133">Transmembrane helix</keyword>
<dbReference type="EMBL" id="ML986689">
    <property type="protein sequence ID" value="KAF2260112.1"/>
    <property type="molecule type" value="Genomic_DNA"/>
</dbReference>
<dbReference type="AlphaFoldDB" id="A0A9P4MZA8"/>
<feature type="region of interest" description="Disordered" evidence="1">
    <location>
        <begin position="1"/>
        <end position="34"/>
    </location>
</feature>
<keyword evidence="4" id="KW-1185">Reference proteome</keyword>
<keyword evidence="2" id="KW-0472">Membrane</keyword>
<evidence type="ECO:0000313" key="4">
    <source>
        <dbReference type="Proteomes" id="UP000800093"/>
    </source>
</evidence>
<proteinExistence type="predicted"/>
<reference evidence="4" key="1">
    <citation type="journal article" date="2020" name="Stud. Mycol.">
        <title>101 Dothideomycetes genomes: A test case for predicting lifestyles and emergence of pathogens.</title>
        <authorList>
            <person name="Haridas S."/>
            <person name="Albert R."/>
            <person name="Binder M."/>
            <person name="Bloem J."/>
            <person name="LaButti K."/>
            <person name="Salamov A."/>
            <person name="Andreopoulos B."/>
            <person name="Baker S."/>
            <person name="Barry K."/>
            <person name="Bills G."/>
            <person name="Bluhm B."/>
            <person name="Cannon C."/>
            <person name="Castanera R."/>
            <person name="Culley D."/>
            <person name="Daum C."/>
            <person name="Ezra D."/>
            <person name="Gonzalez J."/>
            <person name="Henrissat B."/>
            <person name="Kuo A."/>
            <person name="Liang C."/>
            <person name="Lipzen A."/>
            <person name="Lutzoni F."/>
            <person name="Magnuson J."/>
            <person name="Mondo S."/>
            <person name="Nolan M."/>
            <person name="Ohm R."/>
            <person name="Pangilinan J."/>
            <person name="Park H.-J."/>
            <person name="Ramirez L."/>
            <person name="Alfaro M."/>
            <person name="Sun H."/>
            <person name="Tritt A."/>
            <person name="Yoshinaga Y."/>
            <person name="Zwiers L.-H."/>
            <person name="Turgeon B."/>
            <person name="Goodwin S."/>
            <person name="Spatafora J."/>
            <person name="Crous P."/>
            <person name="Grigoriev I."/>
        </authorList>
    </citation>
    <scope>NUCLEOTIDE SEQUENCE [LARGE SCALE GENOMIC DNA]</scope>
    <source>
        <strain evidence="4">CBS 304.66</strain>
    </source>
</reference>
<gene>
    <name evidence="3" type="ORF">CC78DRAFT_585215</name>
</gene>
<sequence>MFASIQRSSTETRFTTTTTTDYPTPSGDENSGLNKSDRIALGTSLGIALLALLVGIAAFFVEYRKRNVGSAVESNAIELHRGINRGQTTGAIGHQEVIGSKTIYNIFHR</sequence>
<accession>A0A9P4MZA8</accession>
<comment type="caution">
    <text evidence="3">The sequence shown here is derived from an EMBL/GenBank/DDBJ whole genome shotgun (WGS) entry which is preliminary data.</text>
</comment>
<keyword evidence="2" id="KW-0812">Transmembrane</keyword>
<feature type="compositionally biased region" description="Low complexity" evidence="1">
    <location>
        <begin position="11"/>
        <end position="24"/>
    </location>
</feature>
<organism evidence="3 4">
    <name type="scientific">Lojkania enalia</name>
    <dbReference type="NCBI Taxonomy" id="147567"/>
    <lineage>
        <taxon>Eukaryota</taxon>
        <taxon>Fungi</taxon>
        <taxon>Dikarya</taxon>
        <taxon>Ascomycota</taxon>
        <taxon>Pezizomycotina</taxon>
        <taxon>Dothideomycetes</taxon>
        <taxon>Pleosporomycetidae</taxon>
        <taxon>Pleosporales</taxon>
        <taxon>Pleosporales incertae sedis</taxon>
        <taxon>Lojkania</taxon>
    </lineage>
</organism>
<evidence type="ECO:0000313" key="3">
    <source>
        <dbReference type="EMBL" id="KAF2260112.1"/>
    </source>
</evidence>
<name>A0A9P4MZA8_9PLEO</name>
<evidence type="ECO:0000256" key="2">
    <source>
        <dbReference type="SAM" id="Phobius"/>
    </source>
</evidence>